<evidence type="ECO:0008006" key="4">
    <source>
        <dbReference type="Google" id="ProtNLM"/>
    </source>
</evidence>
<accession>A0AAD3CPL8</accession>
<gene>
    <name evidence="2" type="ORF">CTEN210_06049</name>
</gene>
<sequence>MQTSFFCRAFSVLLLLQYISETHGFAAPKVKTRSFVFTQKQKEEKPKLVLIGGCPGTGKSTFGMSVALDQGILKCISTDTVRAVMRSFIPKDISPALHRSSYAKANEKDSDAVHSWIETCRVLEASVEEIITDSIARQQGLVLEGVSIAPARKWIDMWEEAGGVATGCLLTVSKEETHKSLLQRRGFLAGEKSEQNAKDQRKIQSFDRIRAIQDEMVKLATESGWILIEQKVEPDPLEIINGKLTDENCSLHPVLGELSGGSAENVSFNNPDGIIEKGESTIIEKGGATEENGVVT</sequence>
<dbReference type="PANTHER" id="PTHR33477:SF3">
    <property type="entry name" value="P-LOOP NTPASE DOMAIN-CONTAINING PROTEIN LPA1 HOMOLOG 1"/>
    <property type="match status" value="1"/>
</dbReference>
<dbReference type="InterPro" id="IPR027417">
    <property type="entry name" value="P-loop_NTPase"/>
</dbReference>
<protein>
    <recommendedName>
        <fullName evidence="4">Zeta toxin domain-containing protein</fullName>
    </recommendedName>
</protein>
<reference evidence="2 3" key="1">
    <citation type="journal article" date="2021" name="Sci. Rep.">
        <title>The genome of the diatom Chaetoceros tenuissimus carries an ancient integrated fragment of an extant virus.</title>
        <authorList>
            <person name="Hongo Y."/>
            <person name="Kimura K."/>
            <person name="Takaki Y."/>
            <person name="Yoshida Y."/>
            <person name="Baba S."/>
            <person name="Kobayashi G."/>
            <person name="Nagasaki K."/>
            <person name="Hano T."/>
            <person name="Tomaru Y."/>
        </authorList>
    </citation>
    <scope>NUCLEOTIDE SEQUENCE [LARGE SCALE GENOMIC DNA]</scope>
    <source>
        <strain evidence="2 3">NIES-3715</strain>
    </source>
</reference>
<dbReference type="Proteomes" id="UP001054902">
    <property type="component" value="Unassembled WGS sequence"/>
</dbReference>
<feature type="chain" id="PRO_5042177175" description="Zeta toxin domain-containing protein" evidence="1">
    <location>
        <begin position="25"/>
        <end position="296"/>
    </location>
</feature>
<organism evidence="2 3">
    <name type="scientific">Chaetoceros tenuissimus</name>
    <dbReference type="NCBI Taxonomy" id="426638"/>
    <lineage>
        <taxon>Eukaryota</taxon>
        <taxon>Sar</taxon>
        <taxon>Stramenopiles</taxon>
        <taxon>Ochrophyta</taxon>
        <taxon>Bacillariophyta</taxon>
        <taxon>Coscinodiscophyceae</taxon>
        <taxon>Chaetocerotophycidae</taxon>
        <taxon>Chaetocerotales</taxon>
        <taxon>Chaetocerotaceae</taxon>
        <taxon>Chaetoceros</taxon>
    </lineage>
</organism>
<comment type="caution">
    <text evidence="2">The sequence shown here is derived from an EMBL/GenBank/DDBJ whole genome shotgun (WGS) entry which is preliminary data.</text>
</comment>
<dbReference type="EMBL" id="BLLK01000038">
    <property type="protein sequence ID" value="GFH49573.1"/>
    <property type="molecule type" value="Genomic_DNA"/>
</dbReference>
<dbReference type="PANTHER" id="PTHR33477">
    <property type="entry name" value="P-LOOP NTPASE DOMAIN-CONTAINING PROTEIN LPA1 HOMOLOG 1"/>
    <property type="match status" value="1"/>
</dbReference>
<evidence type="ECO:0000256" key="1">
    <source>
        <dbReference type="SAM" id="SignalP"/>
    </source>
</evidence>
<name>A0AAD3CPL8_9STRA</name>
<keyword evidence="3" id="KW-1185">Reference proteome</keyword>
<evidence type="ECO:0000313" key="2">
    <source>
        <dbReference type="EMBL" id="GFH49573.1"/>
    </source>
</evidence>
<feature type="signal peptide" evidence="1">
    <location>
        <begin position="1"/>
        <end position="24"/>
    </location>
</feature>
<dbReference type="SUPFAM" id="SSF52540">
    <property type="entry name" value="P-loop containing nucleoside triphosphate hydrolases"/>
    <property type="match status" value="1"/>
</dbReference>
<evidence type="ECO:0000313" key="3">
    <source>
        <dbReference type="Proteomes" id="UP001054902"/>
    </source>
</evidence>
<keyword evidence="1" id="KW-0732">Signal</keyword>
<dbReference type="AlphaFoldDB" id="A0AAD3CPL8"/>
<proteinExistence type="predicted"/>
<dbReference type="Gene3D" id="3.40.50.300">
    <property type="entry name" value="P-loop containing nucleotide triphosphate hydrolases"/>
    <property type="match status" value="1"/>
</dbReference>